<feature type="coiled-coil region" evidence="1">
    <location>
        <begin position="133"/>
        <end position="174"/>
    </location>
</feature>
<dbReference type="Proteomes" id="UP001210925">
    <property type="component" value="Unassembled WGS sequence"/>
</dbReference>
<dbReference type="EMBL" id="JADGKB010000001">
    <property type="protein sequence ID" value="KAJ3262655.1"/>
    <property type="molecule type" value="Genomic_DNA"/>
</dbReference>
<gene>
    <name evidence="4" type="ORF">HK103_000184</name>
</gene>
<feature type="transmembrane region" description="Helical" evidence="3">
    <location>
        <begin position="811"/>
        <end position="830"/>
    </location>
</feature>
<feature type="compositionally biased region" description="Acidic residues" evidence="2">
    <location>
        <begin position="355"/>
        <end position="364"/>
    </location>
</feature>
<feature type="transmembrane region" description="Helical" evidence="3">
    <location>
        <begin position="789"/>
        <end position="805"/>
    </location>
</feature>
<dbReference type="AlphaFoldDB" id="A0AAD5UN54"/>
<feature type="region of interest" description="Disordered" evidence="2">
    <location>
        <begin position="334"/>
        <end position="364"/>
    </location>
</feature>
<feature type="transmembrane region" description="Helical" evidence="3">
    <location>
        <begin position="645"/>
        <end position="663"/>
    </location>
</feature>
<feature type="transmembrane region" description="Helical" evidence="3">
    <location>
        <begin position="448"/>
        <end position="466"/>
    </location>
</feature>
<keyword evidence="3" id="KW-0812">Transmembrane</keyword>
<name>A0AAD5UN54_9FUNG</name>
<evidence type="ECO:0000256" key="1">
    <source>
        <dbReference type="SAM" id="Coils"/>
    </source>
</evidence>
<feature type="compositionally biased region" description="Low complexity" evidence="2">
    <location>
        <begin position="226"/>
        <end position="240"/>
    </location>
</feature>
<reference evidence="4" key="1">
    <citation type="submission" date="2020-05" db="EMBL/GenBank/DDBJ databases">
        <title>Phylogenomic resolution of chytrid fungi.</title>
        <authorList>
            <person name="Stajich J.E."/>
            <person name="Amses K."/>
            <person name="Simmons R."/>
            <person name="Seto K."/>
            <person name="Myers J."/>
            <person name="Bonds A."/>
            <person name="Quandt C.A."/>
            <person name="Barry K."/>
            <person name="Liu P."/>
            <person name="Grigoriev I."/>
            <person name="Longcore J.E."/>
            <person name="James T.Y."/>
        </authorList>
    </citation>
    <scope>NUCLEOTIDE SEQUENCE</scope>
    <source>
        <strain evidence="4">PLAUS21</strain>
    </source>
</reference>
<feature type="compositionally biased region" description="Acidic residues" evidence="2">
    <location>
        <begin position="334"/>
        <end position="344"/>
    </location>
</feature>
<keyword evidence="1" id="KW-0175">Coiled coil</keyword>
<keyword evidence="3" id="KW-1133">Transmembrane helix</keyword>
<accession>A0AAD5UN54</accession>
<feature type="region of interest" description="Disordered" evidence="2">
    <location>
        <begin position="1"/>
        <end position="41"/>
    </location>
</feature>
<feature type="transmembrane region" description="Helical" evidence="3">
    <location>
        <begin position="478"/>
        <end position="498"/>
    </location>
</feature>
<dbReference type="InterPro" id="IPR010640">
    <property type="entry name" value="Low_temperature_requirement_A"/>
</dbReference>
<feature type="transmembrane region" description="Helical" evidence="3">
    <location>
        <begin position="617"/>
        <end position="633"/>
    </location>
</feature>
<feature type="coiled-coil region" evidence="1">
    <location>
        <begin position="54"/>
        <end position="81"/>
    </location>
</feature>
<feature type="transmembrane region" description="Helical" evidence="3">
    <location>
        <begin position="577"/>
        <end position="597"/>
    </location>
</feature>
<feature type="compositionally biased region" description="Basic and acidic residues" evidence="2">
    <location>
        <begin position="1"/>
        <end position="10"/>
    </location>
</feature>
<dbReference type="PANTHER" id="PTHR36840">
    <property type="entry name" value="BLL5714 PROTEIN"/>
    <property type="match status" value="1"/>
</dbReference>
<feature type="transmembrane region" description="Helical" evidence="3">
    <location>
        <begin position="684"/>
        <end position="703"/>
    </location>
</feature>
<protein>
    <submittedName>
        <fullName evidence="4">Uncharacterized protein</fullName>
    </submittedName>
</protein>
<organism evidence="4 5">
    <name type="scientific">Boothiomyces macroporosus</name>
    <dbReference type="NCBI Taxonomy" id="261099"/>
    <lineage>
        <taxon>Eukaryota</taxon>
        <taxon>Fungi</taxon>
        <taxon>Fungi incertae sedis</taxon>
        <taxon>Chytridiomycota</taxon>
        <taxon>Chytridiomycota incertae sedis</taxon>
        <taxon>Chytridiomycetes</taxon>
        <taxon>Rhizophydiales</taxon>
        <taxon>Terramycetaceae</taxon>
        <taxon>Boothiomyces</taxon>
    </lineage>
</organism>
<comment type="caution">
    <text evidence="4">The sequence shown here is derived from an EMBL/GenBank/DDBJ whole genome shotgun (WGS) entry which is preliminary data.</text>
</comment>
<evidence type="ECO:0000256" key="2">
    <source>
        <dbReference type="SAM" id="MobiDB-lite"/>
    </source>
</evidence>
<feature type="transmembrane region" description="Helical" evidence="3">
    <location>
        <begin position="510"/>
        <end position="530"/>
    </location>
</feature>
<feature type="transmembrane region" description="Helical" evidence="3">
    <location>
        <begin position="542"/>
        <end position="565"/>
    </location>
</feature>
<feature type="compositionally biased region" description="Acidic residues" evidence="2">
    <location>
        <begin position="23"/>
        <end position="33"/>
    </location>
</feature>
<dbReference type="Pfam" id="PF06772">
    <property type="entry name" value="LtrA"/>
    <property type="match status" value="1"/>
</dbReference>
<feature type="coiled-coil region" evidence="1">
    <location>
        <begin position="285"/>
        <end position="333"/>
    </location>
</feature>
<keyword evidence="5" id="KW-1185">Reference proteome</keyword>
<keyword evidence="3" id="KW-0472">Membrane</keyword>
<sequence>MDANRIRKELEEEFTSQNSISSDSEESDFEDSADGFHSNLEQSDSTAAMIFSAFGNARKQFENASNQLANAQQVLQQNQNAVQQQMVQAHDNIVQAHDTLVQAQDSASVQVQEAVSITEQSVSDAAKKIDQAKDQMNSSIANAKSKIAEANIQLKKANQDFVNAREMMANAREEHKKFTPFPKPVIESGNLSFGERTSFNRFAGAAESEPSSSIPAVPPVPAVPAIPSQPSIPNQQSTRAQRAKRATRKDGIYQDMIVTKGKEIVSSCTEDIMNYNTPKLKLKDAQDLDASFKQLEETYKMLESTGTVPASALENFRNALQDKKRVIDTLLEEADVESETEDSETASLTRNQSSEDQDDDGLLVGEEETEYDDLKMGKSKVKTEVDIRHNLKKLRGARVRQFYVKDTLYQLPGHIKVKWFELFLDLLYVGAISKAGKVIEHYEFTPTAIWRFALILTPLIFHWNYLAALNNSIHHNGMFRKVFTCAFMLVLIYMGISVHNAFDLESSTNTSGVFVAFHVATIILMESYIARAAKRSIPNIGIGAYTNLFWVLFQSGIYFAMYFFPADGTEDRLTFRQWIWTIGLLFELITFSGTDIYKSYYKQTRIGIHAEHLKERVGCFVLFVMGEIVVNLLTDYTNSKLTKYLLYVACSFVISINIFLLYFRVEGAKYFIHALHRKAAVWPIIWKFVHIPFSIAIVALGAANSQILKNLQQNSLESDAGSSLDPGTNDPHPIISNVFVQVGPSENCLRYVFCFAFVGVYFTLGLMGITHKEIVKPLRLPLINRNTRIKSRFLFGVLFVPIAFFDIGELNLMITGLVVTMVSVIFEELGRYGYHYRKGSGLITIGARTEETTPEGRNLKDAGIKINEPQRGRVILNRKANSIGGSE</sequence>
<feature type="region of interest" description="Disordered" evidence="2">
    <location>
        <begin position="226"/>
        <end position="248"/>
    </location>
</feature>
<evidence type="ECO:0000313" key="5">
    <source>
        <dbReference type="Proteomes" id="UP001210925"/>
    </source>
</evidence>
<feature type="compositionally biased region" description="Polar residues" evidence="2">
    <location>
        <begin position="345"/>
        <end position="354"/>
    </location>
</feature>
<proteinExistence type="predicted"/>
<evidence type="ECO:0000313" key="4">
    <source>
        <dbReference type="EMBL" id="KAJ3262655.1"/>
    </source>
</evidence>
<evidence type="ECO:0000256" key="3">
    <source>
        <dbReference type="SAM" id="Phobius"/>
    </source>
</evidence>
<feature type="transmembrane region" description="Helical" evidence="3">
    <location>
        <begin position="749"/>
        <end position="769"/>
    </location>
</feature>
<dbReference type="PANTHER" id="PTHR36840:SF1">
    <property type="entry name" value="BLL5714 PROTEIN"/>
    <property type="match status" value="1"/>
</dbReference>